<feature type="compositionally biased region" description="Polar residues" evidence="1">
    <location>
        <begin position="401"/>
        <end position="417"/>
    </location>
</feature>
<feature type="compositionally biased region" description="Low complexity" evidence="1">
    <location>
        <begin position="241"/>
        <end position="264"/>
    </location>
</feature>
<feature type="compositionally biased region" description="Gly residues" evidence="1">
    <location>
        <begin position="164"/>
        <end position="180"/>
    </location>
</feature>
<organism evidence="2 3">
    <name type="scientific">Aspergillus violaceofuscus (strain CBS 115571)</name>
    <dbReference type="NCBI Taxonomy" id="1450538"/>
    <lineage>
        <taxon>Eukaryota</taxon>
        <taxon>Fungi</taxon>
        <taxon>Dikarya</taxon>
        <taxon>Ascomycota</taxon>
        <taxon>Pezizomycotina</taxon>
        <taxon>Eurotiomycetes</taxon>
        <taxon>Eurotiomycetidae</taxon>
        <taxon>Eurotiales</taxon>
        <taxon>Aspergillaceae</taxon>
        <taxon>Aspergillus</taxon>
    </lineage>
</organism>
<evidence type="ECO:0000313" key="3">
    <source>
        <dbReference type="Proteomes" id="UP000249829"/>
    </source>
</evidence>
<name>A0A2V5GY81_ASPV1</name>
<evidence type="ECO:0000256" key="1">
    <source>
        <dbReference type="SAM" id="MobiDB-lite"/>
    </source>
</evidence>
<feature type="compositionally biased region" description="Low complexity" evidence="1">
    <location>
        <begin position="181"/>
        <end position="233"/>
    </location>
</feature>
<feature type="region of interest" description="Disordered" evidence="1">
    <location>
        <begin position="295"/>
        <end position="444"/>
    </location>
</feature>
<keyword evidence="3" id="KW-1185">Reference proteome</keyword>
<sequence>MTCYSTHLSMPLPPKPSTTVTGHLWRYRYIPSFRPPSQETTNEPTKNNAYRKQLLQSTPPHPPHRETYHTPQLPERTLPLCTEATHPKSPQNQPTMALSEAFIPHAFDKPFKSLCLNPMMTRRPLGSISLCRGVKWHLSTADQMRGGNRGGGGGRGGFNYQNNRGGGRGGGFNNQGGRGGFNNNNNNNNTNRNNNSGRGGFNNNYNNNQSGRGGFNNQNNNNNRGGRGANNNRGGRGGGFFNNNNNGNNWNNNNNNNNNNSNGKNGKKNKNVNWYHPLLDPYDFEDDSARLLQGWGFDGSKVPEPEDIEMTDAPPLEDPESDDDIMMGGVSDGEDSDTSMGGWSDSESDSDTSVGEQSDWGAQGRGPWNSDISMRSWTGSDPDTSVGEQPARAAQGRRLSDSNISMRSWSDSDSDTSFGDRPDSVTSVNDEQSDPDDAEGVRFE</sequence>
<evidence type="ECO:0000313" key="2">
    <source>
        <dbReference type="EMBL" id="PYI16529.1"/>
    </source>
</evidence>
<feature type="compositionally biased region" description="Polar residues" evidence="1">
    <location>
        <begin position="370"/>
        <end position="387"/>
    </location>
</feature>
<protein>
    <submittedName>
        <fullName evidence="2">Uncharacterized protein</fullName>
    </submittedName>
</protein>
<gene>
    <name evidence="2" type="ORF">BO99DRAFT_415046</name>
</gene>
<feature type="compositionally biased region" description="Gly residues" evidence="1">
    <location>
        <begin position="147"/>
        <end position="157"/>
    </location>
</feature>
<accession>A0A2V5GY81</accession>
<dbReference type="Proteomes" id="UP000249829">
    <property type="component" value="Unassembled WGS sequence"/>
</dbReference>
<dbReference type="EMBL" id="KZ825168">
    <property type="protein sequence ID" value="PYI16529.1"/>
    <property type="molecule type" value="Genomic_DNA"/>
</dbReference>
<feature type="region of interest" description="Disordered" evidence="1">
    <location>
        <begin position="54"/>
        <end position="73"/>
    </location>
</feature>
<dbReference type="AlphaFoldDB" id="A0A2V5GY81"/>
<feature type="region of interest" description="Disordered" evidence="1">
    <location>
        <begin position="142"/>
        <end position="272"/>
    </location>
</feature>
<proteinExistence type="predicted"/>
<reference evidence="2 3" key="1">
    <citation type="submission" date="2018-02" db="EMBL/GenBank/DDBJ databases">
        <title>The genomes of Aspergillus section Nigri reveals drivers in fungal speciation.</title>
        <authorList>
            <consortium name="DOE Joint Genome Institute"/>
            <person name="Vesth T.C."/>
            <person name="Nybo J."/>
            <person name="Theobald S."/>
            <person name="Brandl J."/>
            <person name="Frisvad J.C."/>
            <person name="Nielsen K.F."/>
            <person name="Lyhne E.K."/>
            <person name="Kogle M.E."/>
            <person name="Kuo A."/>
            <person name="Riley R."/>
            <person name="Clum A."/>
            <person name="Nolan M."/>
            <person name="Lipzen A."/>
            <person name="Salamov A."/>
            <person name="Henrissat B."/>
            <person name="Wiebenga A."/>
            <person name="De vries R.P."/>
            <person name="Grigoriev I.V."/>
            <person name="Mortensen U.H."/>
            <person name="Andersen M.R."/>
            <person name="Baker S.E."/>
        </authorList>
    </citation>
    <scope>NUCLEOTIDE SEQUENCE [LARGE SCALE GENOMIC DNA]</scope>
    <source>
        <strain evidence="2 3">CBS 115571</strain>
    </source>
</reference>
<feature type="compositionally biased region" description="Acidic residues" evidence="1">
    <location>
        <begin position="305"/>
        <end position="325"/>
    </location>
</feature>